<gene>
    <name evidence="1" type="ORF">KUG47_11585</name>
</gene>
<name>A0A949UTS9_9HYPH</name>
<comment type="caution">
    <text evidence="1">The sequence shown here is derived from an EMBL/GenBank/DDBJ whole genome shotgun (WGS) entry which is preliminary data.</text>
</comment>
<reference evidence="1 2" key="1">
    <citation type="submission" date="2021-06" db="EMBL/GenBank/DDBJ databases">
        <title>Falsochrobactrum tianjin sp.nov., a new petroleum-degrading bacteria isolated from oily soils.</title>
        <authorList>
            <person name="Chen G."/>
            <person name="Chen H."/>
            <person name="Tian J."/>
            <person name="Qing J."/>
            <person name="Zhong L."/>
            <person name="Ma W."/>
            <person name="Song Y."/>
            <person name="Cui X."/>
            <person name="Yan B."/>
        </authorList>
    </citation>
    <scope>NUCLEOTIDE SEQUENCE [LARGE SCALE GENOMIC DNA]</scope>
    <source>
        <strain evidence="1 2">TDYN1</strain>
    </source>
</reference>
<dbReference type="Proteomes" id="UP000752297">
    <property type="component" value="Unassembled WGS sequence"/>
</dbReference>
<protein>
    <submittedName>
        <fullName evidence="1">Uncharacterized protein</fullName>
    </submittedName>
</protein>
<evidence type="ECO:0000313" key="1">
    <source>
        <dbReference type="EMBL" id="MBV2144135.1"/>
    </source>
</evidence>
<proteinExistence type="predicted"/>
<organism evidence="1 2">
    <name type="scientific">Falsochrobactrum tianjinense</name>
    <dbReference type="NCBI Taxonomy" id="2706015"/>
    <lineage>
        <taxon>Bacteria</taxon>
        <taxon>Pseudomonadati</taxon>
        <taxon>Pseudomonadota</taxon>
        <taxon>Alphaproteobacteria</taxon>
        <taxon>Hyphomicrobiales</taxon>
        <taxon>Brucellaceae</taxon>
        <taxon>Falsochrobactrum</taxon>
    </lineage>
</organism>
<dbReference type="AlphaFoldDB" id="A0A949UTS9"/>
<dbReference type="EMBL" id="JAHRVA010000004">
    <property type="protein sequence ID" value="MBV2144135.1"/>
    <property type="molecule type" value="Genomic_DNA"/>
</dbReference>
<accession>A0A949UTS9</accession>
<keyword evidence="2" id="KW-1185">Reference proteome</keyword>
<evidence type="ECO:0000313" key="2">
    <source>
        <dbReference type="Proteomes" id="UP000752297"/>
    </source>
</evidence>
<sequence>MSTALFWWAFLSAGESPANFRRVESGKGELPMLAGNLLFPVSKEEFICANCAEG</sequence>